<evidence type="ECO:0000313" key="2">
    <source>
        <dbReference type="EMBL" id="QSQ09267.1"/>
    </source>
</evidence>
<proteinExistence type="predicted"/>
<dbReference type="RefSeq" id="WP_206706627.1">
    <property type="nucleotide sequence ID" value="NZ_CP059066.1"/>
</dbReference>
<protein>
    <submittedName>
        <fullName evidence="2">Uncharacterized protein</fullName>
    </submittedName>
</protein>
<gene>
    <name evidence="2" type="ORF">H0A61_01628</name>
</gene>
<organism evidence="2 3">
    <name type="scientific">Koleobacter methoxysyntrophicus</name>
    <dbReference type="NCBI Taxonomy" id="2751313"/>
    <lineage>
        <taxon>Bacteria</taxon>
        <taxon>Bacillati</taxon>
        <taxon>Bacillota</taxon>
        <taxon>Clostridia</taxon>
        <taxon>Koleobacterales</taxon>
        <taxon>Koleobacteraceae</taxon>
        <taxon>Koleobacter</taxon>
    </lineage>
</organism>
<keyword evidence="1" id="KW-0812">Transmembrane</keyword>
<evidence type="ECO:0000256" key="1">
    <source>
        <dbReference type="SAM" id="Phobius"/>
    </source>
</evidence>
<dbReference type="AlphaFoldDB" id="A0A8A0RPC8"/>
<evidence type="ECO:0000313" key="3">
    <source>
        <dbReference type="Proteomes" id="UP000662904"/>
    </source>
</evidence>
<reference evidence="2" key="1">
    <citation type="submission" date="2020-07" db="EMBL/GenBank/DDBJ databases">
        <title>Koleobacter methoxysyntrophicus gen. nov., sp. nov., a novel anaerobic bacterium isolated from deep subsurface oil field and proposal of Koleobacterales ord. nov. in the phylum Firmicutes.</title>
        <authorList>
            <person name="Sakamoto S."/>
            <person name="Tamaki H."/>
        </authorList>
    </citation>
    <scope>NUCLEOTIDE SEQUENCE</scope>
    <source>
        <strain evidence="2">NRmbB1</strain>
    </source>
</reference>
<feature type="transmembrane region" description="Helical" evidence="1">
    <location>
        <begin position="6"/>
        <end position="29"/>
    </location>
</feature>
<keyword evidence="3" id="KW-1185">Reference proteome</keyword>
<accession>A0A8A0RPC8</accession>
<keyword evidence="1" id="KW-1133">Transmembrane helix</keyword>
<dbReference type="Proteomes" id="UP000662904">
    <property type="component" value="Chromosome"/>
</dbReference>
<keyword evidence="1" id="KW-0472">Membrane</keyword>
<dbReference type="EMBL" id="CP059066">
    <property type="protein sequence ID" value="QSQ09267.1"/>
    <property type="molecule type" value="Genomic_DNA"/>
</dbReference>
<sequence length="50" mass="5585">MLFGMPAGSFLAFAIWPIFWTIFAIIAYIKMKQSNVRDKEAEEGGMANGN</sequence>
<dbReference type="KEGG" id="kme:H0A61_01628"/>
<name>A0A8A0RPC8_9FIRM</name>